<dbReference type="HAMAP" id="MF_02225">
    <property type="entry name" value="CoaBC"/>
    <property type="match status" value="1"/>
</dbReference>
<dbReference type="EC" id="6.3.2.5" evidence="3"/>
<accession>A0A1I5FDY1</accession>
<dbReference type="PANTHER" id="PTHR14359:SF6">
    <property type="entry name" value="PHOSPHOPANTOTHENOYLCYSTEINE DECARBOXYLASE"/>
    <property type="match status" value="1"/>
</dbReference>
<dbReference type="GO" id="GO:0004632">
    <property type="term" value="F:phosphopantothenate--cysteine ligase activity"/>
    <property type="evidence" value="ECO:0007669"/>
    <property type="project" value="UniProtKB-UniRule"/>
</dbReference>
<feature type="binding site" evidence="3">
    <location>
        <position position="339"/>
    </location>
    <ligand>
        <name>CTP</name>
        <dbReference type="ChEBI" id="CHEBI:37563"/>
    </ligand>
</feature>
<reference evidence="8" key="1">
    <citation type="submission" date="2016-10" db="EMBL/GenBank/DDBJ databases">
        <authorList>
            <person name="Varghese N."/>
            <person name="Submissions S."/>
        </authorList>
    </citation>
    <scope>NUCLEOTIDE SEQUENCE [LARGE SCALE GENOMIC DNA]</scope>
    <source>
        <strain evidence="8">DSM 15282</strain>
    </source>
</reference>
<comment type="catalytic activity">
    <reaction evidence="3 4">
        <text>(R)-4'-phosphopantothenate + L-cysteine + CTP = N-[(R)-4-phosphopantothenoyl]-L-cysteine + CMP + diphosphate + H(+)</text>
        <dbReference type="Rhea" id="RHEA:19397"/>
        <dbReference type="ChEBI" id="CHEBI:10986"/>
        <dbReference type="ChEBI" id="CHEBI:15378"/>
        <dbReference type="ChEBI" id="CHEBI:33019"/>
        <dbReference type="ChEBI" id="CHEBI:35235"/>
        <dbReference type="ChEBI" id="CHEBI:37563"/>
        <dbReference type="ChEBI" id="CHEBI:59458"/>
        <dbReference type="ChEBI" id="CHEBI:60377"/>
        <dbReference type="EC" id="6.3.2.5"/>
    </reaction>
</comment>
<evidence type="ECO:0000256" key="4">
    <source>
        <dbReference type="RuleBase" id="RU364078"/>
    </source>
</evidence>
<comment type="catalytic activity">
    <reaction evidence="3 4">
        <text>N-[(R)-4-phosphopantothenoyl]-L-cysteine + H(+) = (R)-4'-phosphopantetheine + CO2</text>
        <dbReference type="Rhea" id="RHEA:16793"/>
        <dbReference type="ChEBI" id="CHEBI:15378"/>
        <dbReference type="ChEBI" id="CHEBI:16526"/>
        <dbReference type="ChEBI" id="CHEBI:59458"/>
        <dbReference type="ChEBI" id="CHEBI:61723"/>
        <dbReference type="EC" id="4.1.1.36"/>
    </reaction>
</comment>
<dbReference type="InterPro" id="IPR036551">
    <property type="entry name" value="Flavin_trans-like"/>
</dbReference>
<comment type="caution">
    <text evidence="3">Lacks conserved residue(s) required for the propagation of feature annotation.</text>
</comment>
<sequence length="404" mass="44593">MSLKGKRIILGVTGSIAAYKSAFLTRLLIKEGAEVQIIMSASALDFITPLTLSTLSKRPVLHQFQKDETGEWNNHVDLGLWADLILVAPISANTLAKFANGICDNLLTAVYLSAKCPVMVAPAMDLDMYQHPSVQKNIQTLSNFGNHILEAESGELASGLSGQGRMMEPEHILDELFKFFQKKNDFLGKKVLITMGPTQEAIDPVRYISNHSSGKMGYALAESFKNRGADVYVVSGPVSIPIEKEKFQWVDVKSAQEMYDAAKSFHTDCDYAVFTAAVADYGPAEVAPEKIKKNDSQMSIQLKKNVDIAQSLGANKSLNQIHVGFALETENESENAQAKLKKKNFDLIVLNSMKEKGAGFRLDTNKVTIFTNKAEKIESPLAPKTEIAEFILDEIKKLELWEEA</sequence>
<comment type="cofactor">
    <cofactor evidence="3">
        <name>Mg(2+)</name>
        <dbReference type="ChEBI" id="CHEBI:18420"/>
    </cofactor>
</comment>
<keyword evidence="3" id="KW-0460">Magnesium</keyword>
<dbReference type="Gene3D" id="3.40.50.10300">
    <property type="entry name" value="CoaB-like"/>
    <property type="match status" value="1"/>
</dbReference>
<comment type="similarity">
    <text evidence="3 4">In the C-terminal section; belongs to the PPC synthetase family.</text>
</comment>
<comment type="function">
    <text evidence="4">Catalyzes two steps in the biosynthesis of coenzyme A. In the first step cysteine is conjugated to 4'-phosphopantothenate to form 4-phosphopantothenoylcysteine, in the latter compound is decarboxylated to form 4'-phosphopantotheine.</text>
</comment>
<dbReference type="Pfam" id="PF02441">
    <property type="entry name" value="Flavoprotein"/>
    <property type="match status" value="1"/>
</dbReference>
<dbReference type="InterPro" id="IPR035929">
    <property type="entry name" value="CoaB-like_sf"/>
</dbReference>
<dbReference type="GO" id="GO:0071513">
    <property type="term" value="C:phosphopantothenoylcysteine decarboxylase complex"/>
    <property type="evidence" value="ECO:0007669"/>
    <property type="project" value="TreeGrafter"/>
</dbReference>
<feature type="binding site" evidence="3">
    <location>
        <position position="325"/>
    </location>
    <ligand>
        <name>CTP</name>
        <dbReference type="ChEBI" id="CHEBI:37563"/>
    </ligand>
</feature>
<dbReference type="InterPro" id="IPR005252">
    <property type="entry name" value="CoaBC"/>
</dbReference>
<evidence type="ECO:0000259" key="5">
    <source>
        <dbReference type="Pfam" id="PF02441"/>
    </source>
</evidence>
<keyword evidence="3 4" id="KW-0288">FMN</keyword>
<comment type="function">
    <text evidence="3">Catalyzes two sequential steps in the biosynthesis of coenzyme A. In the first step cysteine is conjugated to 4'-phosphopantothenate to form 4-phosphopantothenoylcysteine. In the second step the latter compound is decarboxylated to form 4'-phosphopantotheine.</text>
</comment>
<gene>
    <name evidence="3" type="primary">coaBC</name>
    <name evidence="7" type="ORF">SAMN04488519_104345</name>
</gene>
<dbReference type="AlphaFoldDB" id="A0A1I5FDY1"/>
<feature type="domain" description="Flavoprotein" evidence="5">
    <location>
        <begin position="6"/>
        <end position="178"/>
    </location>
</feature>
<dbReference type="NCBIfam" id="TIGR00521">
    <property type="entry name" value="coaBC_dfp"/>
    <property type="match status" value="1"/>
</dbReference>
<dbReference type="InterPro" id="IPR003382">
    <property type="entry name" value="Flavoprotein"/>
</dbReference>
<dbReference type="GO" id="GO:0010181">
    <property type="term" value="F:FMN binding"/>
    <property type="evidence" value="ECO:0007669"/>
    <property type="project" value="UniProtKB-UniRule"/>
</dbReference>
<evidence type="ECO:0000259" key="6">
    <source>
        <dbReference type="Pfam" id="PF04127"/>
    </source>
</evidence>
<evidence type="ECO:0000256" key="2">
    <source>
        <dbReference type="ARBA" id="ARBA00023239"/>
    </source>
</evidence>
<keyword evidence="1 3" id="KW-0210">Decarboxylase</keyword>
<keyword evidence="3 4" id="KW-0285">Flavoprotein</keyword>
<feature type="region of interest" description="Phosphopantothenoylcysteine decarboxylase" evidence="3">
    <location>
        <begin position="1"/>
        <end position="190"/>
    </location>
</feature>
<feature type="binding site" evidence="3">
    <location>
        <position position="343"/>
    </location>
    <ligand>
        <name>CTP</name>
        <dbReference type="ChEBI" id="CHEBI:37563"/>
    </ligand>
</feature>
<dbReference type="GO" id="GO:0004633">
    <property type="term" value="F:phosphopantothenoylcysteine decarboxylase activity"/>
    <property type="evidence" value="ECO:0007669"/>
    <property type="project" value="UniProtKB-UniRule"/>
</dbReference>
<dbReference type="GO" id="GO:0015937">
    <property type="term" value="P:coenzyme A biosynthetic process"/>
    <property type="evidence" value="ECO:0007669"/>
    <property type="project" value="UniProtKB-UniRule"/>
</dbReference>
<dbReference type="STRING" id="226506.SAMN04488519_104345"/>
<dbReference type="EC" id="4.1.1.36" evidence="3"/>
<dbReference type="SUPFAM" id="SSF52507">
    <property type="entry name" value="Homo-oligomeric flavin-containing Cys decarboxylases, HFCD"/>
    <property type="match status" value="1"/>
</dbReference>
<comment type="cofactor">
    <cofactor evidence="3">
        <name>FMN</name>
        <dbReference type="ChEBI" id="CHEBI:58210"/>
    </cofactor>
    <text evidence="3">Binds 1 FMN per subunit.</text>
</comment>
<evidence type="ECO:0000313" key="8">
    <source>
        <dbReference type="Proteomes" id="UP000199564"/>
    </source>
</evidence>
<dbReference type="GO" id="GO:0046872">
    <property type="term" value="F:metal ion binding"/>
    <property type="evidence" value="ECO:0007669"/>
    <property type="project" value="UniProtKB-KW"/>
</dbReference>
<dbReference type="EMBL" id="FOVW01000004">
    <property type="protein sequence ID" value="SFO21978.1"/>
    <property type="molecule type" value="Genomic_DNA"/>
</dbReference>
<keyword evidence="3" id="KW-0511">Multifunctional enzyme</keyword>
<feature type="domain" description="DNA/pantothenate metabolism flavoprotein C-terminal" evidence="6">
    <location>
        <begin position="188"/>
        <end position="397"/>
    </location>
</feature>
<dbReference type="PANTHER" id="PTHR14359">
    <property type="entry name" value="HOMO-OLIGOMERIC FLAVIN CONTAINING CYS DECARBOXYLASE FAMILY"/>
    <property type="match status" value="1"/>
</dbReference>
<feature type="binding site" evidence="3">
    <location>
        <position position="290"/>
    </location>
    <ligand>
        <name>CTP</name>
        <dbReference type="ChEBI" id="CHEBI:37563"/>
    </ligand>
</feature>
<proteinExistence type="inferred from homology"/>
<dbReference type="SUPFAM" id="SSF102645">
    <property type="entry name" value="CoaB-like"/>
    <property type="match status" value="1"/>
</dbReference>
<comment type="pathway">
    <text evidence="3 4">Cofactor biosynthesis; coenzyme A biosynthesis; CoA from (R)-pantothenate: step 3/5.</text>
</comment>
<keyword evidence="8" id="KW-1185">Reference proteome</keyword>
<evidence type="ECO:0000256" key="3">
    <source>
        <dbReference type="HAMAP-Rule" id="MF_02225"/>
    </source>
</evidence>
<evidence type="ECO:0000256" key="1">
    <source>
        <dbReference type="ARBA" id="ARBA00022793"/>
    </source>
</evidence>
<dbReference type="Pfam" id="PF04127">
    <property type="entry name" value="DFP"/>
    <property type="match status" value="1"/>
</dbReference>
<organism evidence="7 8">
    <name type="scientific">Algoriphagus ornithinivorans</name>
    <dbReference type="NCBI Taxonomy" id="226506"/>
    <lineage>
        <taxon>Bacteria</taxon>
        <taxon>Pseudomonadati</taxon>
        <taxon>Bacteroidota</taxon>
        <taxon>Cytophagia</taxon>
        <taxon>Cytophagales</taxon>
        <taxon>Cyclobacteriaceae</taxon>
        <taxon>Algoriphagus</taxon>
    </lineage>
</organism>
<comment type="similarity">
    <text evidence="3 4">In the N-terminal section; belongs to the HFCD (homo-oligomeric flavin containing Cys decarboxylase) superfamily.</text>
</comment>
<comment type="pathway">
    <text evidence="3 4">Cofactor biosynthesis; coenzyme A biosynthesis; CoA from (R)-pantothenate: step 2/5.</text>
</comment>
<dbReference type="Gene3D" id="3.40.50.1950">
    <property type="entry name" value="Flavin prenyltransferase-like"/>
    <property type="match status" value="1"/>
</dbReference>
<keyword evidence="3 4" id="KW-0436">Ligase</keyword>
<keyword evidence="2 3" id="KW-0456">Lyase</keyword>
<name>A0A1I5FDY1_9BACT</name>
<keyword evidence="3" id="KW-0479">Metal-binding</keyword>
<feature type="region of interest" description="Phosphopantothenate--cysteine ligase" evidence="3">
    <location>
        <begin position="191"/>
        <end position="404"/>
    </location>
</feature>
<evidence type="ECO:0000313" key="7">
    <source>
        <dbReference type="EMBL" id="SFO21978.1"/>
    </source>
</evidence>
<dbReference type="GO" id="GO:0015941">
    <property type="term" value="P:pantothenate catabolic process"/>
    <property type="evidence" value="ECO:0007669"/>
    <property type="project" value="InterPro"/>
</dbReference>
<dbReference type="InterPro" id="IPR007085">
    <property type="entry name" value="DNA/pantothenate-metab_flavo_C"/>
</dbReference>
<dbReference type="UniPathway" id="UPA00241">
    <property type="reaction ID" value="UER00353"/>
</dbReference>
<dbReference type="Proteomes" id="UP000199564">
    <property type="component" value="Unassembled WGS sequence"/>
</dbReference>
<feature type="binding site" evidence="3">
    <location>
        <position position="280"/>
    </location>
    <ligand>
        <name>CTP</name>
        <dbReference type="ChEBI" id="CHEBI:37563"/>
    </ligand>
</feature>
<dbReference type="RefSeq" id="WP_091652940.1">
    <property type="nucleotide sequence ID" value="NZ_FOVW01000004.1"/>
</dbReference>
<protein>
    <recommendedName>
        <fullName evidence="3">Coenzyme A biosynthesis bifunctional protein CoaBC</fullName>
    </recommendedName>
    <alternativeName>
        <fullName evidence="3">DNA/pantothenate metabolism flavoprotein</fullName>
    </alternativeName>
    <alternativeName>
        <fullName evidence="3">Phosphopantothenoylcysteine synthetase/decarboxylase</fullName>
        <shortName evidence="3">PPCS-PPCDC</shortName>
    </alternativeName>
    <domain>
        <recommendedName>
            <fullName evidence="3">Phosphopantothenoylcysteine decarboxylase</fullName>
            <shortName evidence="3">PPC decarboxylase</shortName>
            <shortName evidence="3">PPC-DC</shortName>
            <ecNumber evidence="3">4.1.1.36</ecNumber>
        </recommendedName>
        <alternativeName>
            <fullName evidence="3">CoaC</fullName>
        </alternativeName>
    </domain>
    <domain>
        <recommendedName>
            <fullName evidence="3">Phosphopantothenate--cysteine ligase</fullName>
            <ecNumber evidence="3">6.3.2.5</ecNumber>
        </recommendedName>
        <alternativeName>
            <fullName evidence="3">CoaB</fullName>
        </alternativeName>
        <alternativeName>
            <fullName evidence="3">Phosphopantothenoylcysteine synthetase</fullName>
            <shortName evidence="3">PPC synthetase</shortName>
            <shortName evidence="3">PPC-S</shortName>
        </alternativeName>
    </domain>
</protein>